<feature type="compositionally biased region" description="Basic and acidic residues" evidence="1">
    <location>
        <begin position="163"/>
        <end position="183"/>
    </location>
</feature>
<gene>
    <name evidence="3" type="ORF">Cvel_9026</name>
</gene>
<evidence type="ECO:0008006" key="4">
    <source>
        <dbReference type="Google" id="ProtNLM"/>
    </source>
</evidence>
<feature type="transmembrane region" description="Helical" evidence="2">
    <location>
        <begin position="1514"/>
        <end position="1536"/>
    </location>
</feature>
<feature type="compositionally biased region" description="Low complexity" evidence="1">
    <location>
        <begin position="393"/>
        <end position="403"/>
    </location>
</feature>
<keyword evidence="2" id="KW-1133">Transmembrane helix</keyword>
<dbReference type="GO" id="GO:0045944">
    <property type="term" value="P:positive regulation of transcription by RNA polymerase II"/>
    <property type="evidence" value="ECO:0007669"/>
    <property type="project" value="TreeGrafter"/>
</dbReference>
<feature type="region of interest" description="Disordered" evidence="1">
    <location>
        <begin position="1"/>
        <end position="127"/>
    </location>
</feature>
<keyword evidence="2" id="KW-0472">Membrane</keyword>
<feature type="region of interest" description="Disordered" evidence="1">
    <location>
        <begin position="1057"/>
        <end position="1098"/>
    </location>
</feature>
<feature type="compositionally biased region" description="Basic and acidic residues" evidence="1">
    <location>
        <begin position="363"/>
        <end position="390"/>
    </location>
</feature>
<feature type="compositionally biased region" description="Basic residues" evidence="1">
    <location>
        <begin position="696"/>
        <end position="710"/>
    </location>
</feature>
<keyword evidence="2" id="KW-0812">Transmembrane</keyword>
<dbReference type="VEuPathDB" id="CryptoDB:Cvel_9026"/>
<feature type="compositionally biased region" description="Basic and acidic residues" evidence="1">
    <location>
        <begin position="59"/>
        <end position="76"/>
    </location>
</feature>
<dbReference type="GO" id="GO:0002039">
    <property type="term" value="F:p53 binding"/>
    <property type="evidence" value="ECO:0007669"/>
    <property type="project" value="TreeGrafter"/>
</dbReference>
<feature type="region of interest" description="Disordered" evidence="1">
    <location>
        <begin position="1422"/>
        <end position="1471"/>
    </location>
</feature>
<feature type="compositionally biased region" description="Basic and acidic residues" evidence="1">
    <location>
        <begin position="553"/>
        <end position="608"/>
    </location>
</feature>
<feature type="region of interest" description="Disordered" evidence="1">
    <location>
        <begin position="1115"/>
        <end position="1407"/>
    </location>
</feature>
<feature type="compositionally biased region" description="Low complexity" evidence="1">
    <location>
        <begin position="263"/>
        <end position="272"/>
    </location>
</feature>
<dbReference type="EMBL" id="CDMZ01004148">
    <property type="protein sequence ID" value="CEM48794.1"/>
    <property type="molecule type" value="Genomic_DNA"/>
</dbReference>
<organism evidence="3">
    <name type="scientific">Chromera velia CCMP2878</name>
    <dbReference type="NCBI Taxonomy" id="1169474"/>
    <lineage>
        <taxon>Eukaryota</taxon>
        <taxon>Sar</taxon>
        <taxon>Alveolata</taxon>
        <taxon>Colpodellida</taxon>
        <taxon>Chromeraceae</taxon>
        <taxon>Chromera</taxon>
    </lineage>
</organism>
<feature type="compositionally biased region" description="Pro residues" evidence="1">
    <location>
        <begin position="503"/>
        <end position="513"/>
    </location>
</feature>
<feature type="region of interest" description="Disordered" evidence="1">
    <location>
        <begin position="906"/>
        <end position="939"/>
    </location>
</feature>
<feature type="compositionally biased region" description="Basic and acidic residues" evidence="1">
    <location>
        <begin position="648"/>
        <end position="672"/>
    </location>
</feature>
<reference evidence="3" key="1">
    <citation type="submission" date="2014-11" db="EMBL/GenBank/DDBJ databases">
        <authorList>
            <person name="Otto D Thomas"/>
            <person name="Naeem Raeece"/>
        </authorList>
    </citation>
    <scope>NUCLEOTIDE SEQUENCE</scope>
</reference>
<feature type="compositionally biased region" description="Low complexity" evidence="1">
    <location>
        <begin position="609"/>
        <end position="629"/>
    </location>
</feature>
<feature type="compositionally biased region" description="Basic and acidic residues" evidence="1">
    <location>
        <begin position="103"/>
        <end position="116"/>
    </location>
</feature>
<sequence>MTALAADPSLPPTPSDAFPRVQEADPEAHTGSDSCDLLPDPSQEKSFSAAFSGRKGKGGSKEWKRGRKEEKQKEADVMSIYAETRREKRECVDGSAAEGGETDIGKGGDRMAKAGDRTCTSTSLGASSGDWDGCRLSLSVSVGFPESSPAIGSSPSCAALEEVSERTRKCEEGTEKGKEKEKSSASVSDLHSLEGSLRDKNSKSHGCCFETEPQTESREIESIKRITGCHQKEMRYNHQSDSSSRGRGGRAPVHQRGRGGRGTSFSSSTGGSAPQDFRSNSHRPPTDAPAGRHSQYNNKSTSHVKEGNGDGRFLVAAAGAYSSSSSSRRVRGGRWPVGGAGWKAGNQSYTHRGDHSASSCSCLDDKGAEREKEQQQGGDMEREREREHHQHQSVKSSAVSSGSFLRPHSAVSAPRPVRGNSNSINNHAMMPMGGGSLRGEACPPRNSSQKDTPAGLLLQGSGGGTSCASFSFSLTAEQEGEGWNGSGQKEEPEGCSSSSSSLSPPPFAPPPPLETKRKQFSQKSGGGGKTEIRMNVSPAEGEEDAEKQTIVQKVEEAARKSGGADEKEEERAKEEEEEEKMNSSKCDFDDVREIEEKREQEKDKEGGSRESSFVQVSDSSSLSAQSASARVEEEEKEVGVAETETEKEDDRRDVGNCLTEKETHRQEEKPDSGKGVGSISPVPEEKEEKEEEKERKDRRKKGGKQKKKKEKHAEEDDEDDLWTPDRICAFLDLVRNRKGKGAHSQDDEMERANSYPRKSWNDPANFPSEEEEEEAVINEKDTTVDDKMTQTRTTTQSLSLSSMSPTQVTPLSTPSSLHLSLRLDSALPFASQTPTNTTTTQNQNDTNTQARFAGPRPVVPSVPTWGAPTRRPLSLSAAVSGSASSTDPAPSVSLSVSVSACRSPAASSVLQQPPSVSRRQNINCLQSPPQPSGGKAAEGDGNAVFVAHTAAGVAAGGSLSLVGGGGGGGISSSSSASTPGANAKPHPRRKTEAVPAFPSTSLLLSQSPAADLPPPSVCECEEEEEKEPPQKEPTEGSAAASQTQTACSVAATACWQAKGKGGKRKGGKGSRGRGALPPFPSPSHCQQQQQQKKTNEATSSAVAVCLPAVCVAAESEKDGTEIQEGPQTATHTPACGGKPTEEEKKKSKENPKQAEKDRASEGGSAREKKKEEEETKQQRGFSGAWEVVPLSRGGSSLRSSGGGIVGRISVSSLSSISLSGDTAEESVGVAAGSSKTPNCPPHAPLKSSSASSVSAAQSAETGKQKEKRVQNHLKGKVVPSEKVQERKVQTDRKSTNSRKSGTKPVPSRPFSSSLEAVPVDCVRPSPPRDSSPSSDLAGRGELTQSGNGRVSGEGTNMQQEGTHTQRVHGLRGKRDGVAEAPQEREKEKETQQQKCIMATKVGLSTEAPQVVEETLAEEVPIPLSGKRAKGKRKARERERREAKASLLSRAQKGREKETETAKDEENETEADGGTLLVVETKMLSSSFLSSSFSSSSLSLDRNQRRDKNSSFIRLWTFQVVDFVFGALNHFGSSLCATARSASAILCTKRTFRRVRDYLFLLLFLVLVFMLLSCILQQMLASVRNPPQHNQKSLPPS</sequence>
<evidence type="ECO:0000313" key="3">
    <source>
        <dbReference type="EMBL" id="CEM48794.1"/>
    </source>
</evidence>
<feature type="region of interest" description="Disordered" evidence="1">
    <location>
        <begin position="830"/>
        <end position="867"/>
    </location>
</feature>
<feature type="compositionally biased region" description="Basic and acidic residues" evidence="1">
    <location>
        <begin position="1139"/>
        <end position="1177"/>
    </location>
</feature>
<feature type="compositionally biased region" description="Basic residues" evidence="1">
    <location>
        <begin position="1060"/>
        <end position="1071"/>
    </location>
</feature>
<feature type="compositionally biased region" description="Low complexity" evidence="1">
    <location>
        <begin position="832"/>
        <end position="849"/>
    </location>
</feature>
<feature type="compositionally biased region" description="Low complexity" evidence="1">
    <location>
        <begin position="315"/>
        <end position="327"/>
    </location>
</feature>
<feature type="compositionally biased region" description="Low complexity" evidence="1">
    <location>
        <begin position="1206"/>
        <end position="1220"/>
    </location>
</feature>
<feature type="compositionally biased region" description="Basic and acidic residues" evidence="1">
    <location>
        <begin position="777"/>
        <end position="789"/>
    </location>
</feature>
<feature type="compositionally biased region" description="Polar residues" evidence="1">
    <location>
        <begin position="345"/>
        <end position="361"/>
    </location>
</feature>
<feature type="compositionally biased region" description="Low complexity" evidence="1">
    <location>
        <begin position="1247"/>
        <end position="1259"/>
    </location>
</feature>
<dbReference type="PANTHER" id="PTHR46452:SF1">
    <property type="entry name" value="TRANSCRIPTION INITIATION FACTOR TFIID SUBUNIT 3"/>
    <property type="match status" value="1"/>
</dbReference>
<feature type="region of interest" description="Disordered" evidence="1">
    <location>
        <begin position="146"/>
        <end position="815"/>
    </location>
</feature>
<feature type="transmembrane region" description="Helical" evidence="2">
    <location>
        <begin position="1557"/>
        <end position="1579"/>
    </location>
</feature>
<name>A0A0G4HWI3_9ALVE</name>
<feature type="compositionally biased region" description="Basic and acidic residues" evidence="1">
    <location>
        <begin position="215"/>
        <end position="238"/>
    </location>
</feature>
<evidence type="ECO:0000256" key="1">
    <source>
        <dbReference type="SAM" id="MobiDB-lite"/>
    </source>
</evidence>
<feature type="compositionally biased region" description="Polar residues" evidence="1">
    <location>
        <begin position="998"/>
        <end position="1008"/>
    </location>
</feature>
<feature type="compositionally biased region" description="Polar residues" evidence="1">
    <location>
        <begin position="906"/>
        <end position="927"/>
    </location>
</feature>
<dbReference type="GO" id="GO:0005669">
    <property type="term" value="C:transcription factor TFIID complex"/>
    <property type="evidence" value="ECO:0007669"/>
    <property type="project" value="TreeGrafter"/>
</dbReference>
<feature type="compositionally biased region" description="Polar residues" evidence="1">
    <location>
        <begin position="1342"/>
        <end position="1364"/>
    </location>
</feature>
<feature type="compositionally biased region" description="Basic and acidic residues" evidence="1">
    <location>
        <begin position="1452"/>
        <end position="1463"/>
    </location>
</feature>
<feature type="compositionally biased region" description="Polar residues" evidence="1">
    <location>
        <begin position="466"/>
        <end position="476"/>
    </location>
</feature>
<feature type="compositionally biased region" description="Basic and acidic residues" evidence="1">
    <location>
        <begin position="1282"/>
        <end position="1294"/>
    </location>
</feature>
<proteinExistence type="predicted"/>
<feature type="region of interest" description="Disordered" evidence="1">
    <location>
        <begin position="965"/>
        <end position="1043"/>
    </location>
</feature>
<feature type="compositionally biased region" description="Basic and acidic residues" evidence="1">
    <location>
        <begin position="83"/>
        <end position="92"/>
    </location>
</feature>
<feature type="compositionally biased region" description="Basic and acidic residues" evidence="1">
    <location>
        <begin position="630"/>
        <end position="639"/>
    </location>
</feature>
<feature type="compositionally biased region" description="Low complexity" evidence="1">
    <location>
        <begin position="790"/>
        <end position="815"/>
    </location>
</feature>
<protein>
    <recommendedName>
        <fullName evidence="4">Transmembrane protein</fullName>
    </recommendedName>
</protein>
<accession>A0A0G4HWI3</accession>
<evidence type="ECO:0000256" key="2">
    <source>
        <dbReference type="SAM" id="Phobius"/>
    </source>
</evidence>
<feature type="compositionally biased region" description="Basic and acidic residues" evidence="1">
    <location>
        <begin position="1372"/>
        <end position="1391"/>
    </location>
</feature>
<dbReference type="PANTHER" id="PTHR46452">
    <property type="entry name" value="TRANSCRIPTION INITIATION FACTOR TFIID SUBUNIT 3"/>
    <property type="match status" value="1"/>
</dbReference>